<name>A0ABP3P526_9GAMM</name>
<dbReference type="EMBL" id="BAAAEO010000004">
    <property type="protein sequence ID" value="GAA0557607.1"/>
    <property type="molecule type" value="Genomic_DNA"/>
</dbReference>
<evidence type="ECO:0000259" key="2">
    <source>
        <dbReference type="Pfam" id="PF14344"/>
    </source>
</evidence>
<feature type="signal peptide" evidence="1">
    <location>
        <begin position="1"/>
        <end position="17"/>
    </location>
</feature>
<dbReference type="Proteomes" id="UP001501169">
    <property type="component" value="Unassembled WGS sequence"/>
</dbReference>
<protein>
    <recommendedName>
        <fullName evidence="2">DUF4397 domain-containing protein</fullName>
    </recommendedName>
</protein>
<evidence type="ECO:0000256" key="1">
    <source>
        <dbReference type="SAM" id="SignalP"/>
    </source>
</evidence>
<accession>A0ABP3P526</accession>
<proteinExistence type="predicted"/>
<sequence length="445" mass="48342">MRIVILCFPFLAALVLAGCGSTGSDDTSATYTSSYIQLYNGSANSTSTRLTLTDSNDSSYLAGSATYTDTTTLVSYAAGTYDIALSRLNSAGDDVSIREDSIELKQSYKHLLLLAGDYASPDLLSLAFLRDDSLTDSFKLYVASLLSADSAYDVYISDSDASFADASLVATVNYQQISEPLEFTLGSYIIYITEAGSNDVIFTSSSYSFSYLTEYVLVPRIASGPLQGNIAVDVINNTTTVTHLTDIAATAQFRLYNSVDSTDPTDIYLNNSIAFTSLSHDTFSDYLQLDAADYRLSATDMEGNSLLKNALLTLNQGESKAVVLFKNSSAVVSSIVVEESNLPQIYDFDISVVNVITDYPSLSLYFVPPNETIDTTEYYITSLSQGAHTDINLPDGEYRILLVYTDGNKNKVLLAESESEQFVAGRNYLLVAEPDAADYKISLLH</sequence>
<keyword evidence="1" id="KW-0732">Signal</keyword>
<evidence type="ECO:0000313" key="4">
    <source>
        <dbReference type="Proteomes" id="UP001501169"/>
    </source>
</evidence>
<comment type="caution">
    <text evidence="3">The sequence shown here is derived from an EMBL/GenBank/DDBJ whole genome shotgun (WGS) entry which is preliminary data.</text>
</comment>
<reference evidence="4" key="1">
    <citation type="journal article" date="2019" name="Int. J. Syst. Evol. Microbiol.">
        <title>The Global Catalogue of Microorganisms (GCM) 10K type strain sequencing project: providing services to taxonomists for standard genome sequencing and annotation.</title>
        <authorList>
            <consortium name="The Broad Institute Genomics Platform"/>
            <consortium name="The Broad Institute Genome Sequencing Center for Infectious Disease"/>
            <person name="Wu L."/>
            <person name="Ma J."/>
        </authorList>
    </citation>
    <scope>NUCLEOTIDE SEQUENCE [LARGE SCALE GENOMIC DNA]</scope>
    <source>
        <strain evidence="4">JCM 14331</strain>
    </source>
</reference>
<dbReference type="RefSeq" id="WP_226767602.1">
    <property type="nucleotide sequence ID" value="NZ_BAAAEO010000004.1"/>
</dbReference>
<dbReference type="Pfam" id="PF14344">
    <property type="entry name" value="DUF4397"/>
    <property type="match status" value="1"/>
</dbReference>
<evidence type="ECO:0000313" key="3">
    <source>
        <dbReference type="EMBL" id="GAA0557607.1"/>
    </source>
</evidence>
<keyword evidence="4" id="KW-1185">Reference proteome</keyword>
<gene>
    <name evidence="3" type="ORF">GCM10009098_26910</name>
</gene>
<feature type="chain" id="PRO_5046610468" description="DUF4397 domain-containing protein" evidence="1">
    <location>
        <begin position="18"/>
        <end position="445"/>
    </location>
</feature>
<dbReference type="InterPro" id="IPR025510">
    <property type="entry name" value="DUF4397"/>
</dbReference>
<dbReference type="PROSITE" id="PS51257">
    <property type="entry name" value="PROKAR_LIPOPROTEIN"/>
    <property type="match status" value="1"/>
</dbReference>
<organism evidence="3 4">
    <name type="scientific">Rheinheimera aquimaris</name>
    <dbReference type="NCBI Taxonomy" id="412437"/>
    <lineage>
        <taxon>Bacteria</taxon>
        <taxon>Pseudomonadati</taxon>
        <taxon>Pseudomonadota</taxon>
        <taxon>Gammaproteobacteria</taxon>
        <taxon>Chromatiales</taxon>
        <taxon>Chromatiaceae</taxon>
        <taxon>Rheinheimera</taxon>
    </lineage>
</organism>
<feature type="domain" description="DUF4397" evidence="2">
    <location>
        <begin position="251"/>
        <end position="365"/>
    </location>
</feature>